<dbReference type="EMBL" id="VSSQ01021875">
    <property type="protein sequence ID" value="MPM67760.1"/>
    <property type="molecule type" value="Genomic_DNA"/>
</dbReference>
<reference evidence="1" key="1">
    <citation type="submission" date="2019-08" db="EMBL/GenBank/DDBJ databases">
        <authorList>
            <person name="Kucharzyk K."/>
            <person name="Murdoch R.W."/>
            <person name="Higgins S."/>
            <person name="Loffler F."/>
        </authorList>
    </citation>
    <scope>NUCLEOTIDE SEQUENCE</scope>
</reference>
<gene>
    <name evidence="1" type="ORF">SDC9_114684</name>
</gene>
<dbReference type="AlphaFoldDB" id="A0A645BQP6"/>
<accession>A0A645BQP6</accession>
<evidence type="ECO:0000313" key="1">
    <source>
        <dbReference type="EMBL" id="MPM67760.1"/>
    </source>
</evidence>
<organism evidence="1">
    <name type="scientific">bioreactor metagenome</name>
    <dbReference type="NCBI Taxonomy" id="1076179"/>
    <lineage>
        <taxon>unclassified sequences</taxon>
        <taxon>metagenomes</taxon>
        <taxon>ecological metagenomes</taxon>
    </lineage>
</organism>
<name>A0A645BQP6_9ZZZZ</name>
<comment type="caution">
    <text evidence="1">The sequence shown here is derived from an EMBL/GenBank/DDBJ whole genome shotgun (WGS) entry which is preliminary data.</text>
</comment>
<proteinExistence type="predicted"/>
<protein>
    <submittedName>
        <fullName evidence="1">Uncharacterized protein</fullName>
    </submittedName>
</protein>
<sequence length="80" mass="9546">MEACADRQHLVQFGLILFARPVVLRDMQWIGQQKITRLVVFDIKVHLFGFNMARHFKILIVVRRLPFDGGVREKLHKWDF</sequence>